<proteinExistence type="predicted"/>
<dbReference type="EMBL" id="CM003531">
    <property type="protein sequence ID" value="RCV22995.1"/>
    <property type="molecule type" value="Genomic_DNA"/>
</dbReference>
<protein>
    <submittedName>
        <fullName evidence="1">Uncharacterized protein</fullName>
    </submittedName>
</protein>
<sequence>MEMACLINPIPQCPAAAPAPAYAGDGGGLQHPLRLILPHDRLLQSAVSIMAWSCCILIYVTVPKPNHSPKLERASGGFVEFLLSAVLALGGAQGRS</sequence>
<dbReference type="AlphaFoldDB" id="A0A368QYH3"/>
<gene>
    <name evidence="1" type="ORF">SETIT_4G264500v2</name>
</gene>
<name>A0A368QYH3_SETIT</name>
<reference evidence="1" key="2">
    <citation type="submission" date="2015-07" db="EMBL/GenBank/DDBJ databases">
        <authorList>
            <person name="Noorani M."/>
        </authorList>
    </citation>
    <scope>NUCLEOTIDE SEQUENCE</scope>
    <source>
        <strain evidence="1">Yugu1</strain>
    </source>
</reference>
<reference evidence="1" key="1">
    <citation type="journal article" date="2012" name="Nat. Biotechnol.">
        <title>Reference genome sequence of the model plant Setaria.</title>
        <authorList>
            <person name="Bennetzen J.L."/>
            <person name="Schmutz J."/>
            <person name="Wang H."/>
            <person name="Percifield R."/>
            <person name="Hawkins J."/>
            <person name="Pontaroli A.C."/>
            <person name="Estep M."/>
            <person name="Feng L."/>
            <person name="Vaughn J.N."/>
            <person name="Grimwood J."/>
            <person name="Jenkins J."/>
            <person name="Barry K."/>
            <person name="Lindquist E."/>
            <person name="Hellsten U."/>
            <person name="Deshpande S."/>
            <person name="Wang X."/>
            <person name="Wu X."/>
            <person name="Mitros T."/>
            <person name="Triplett J."/>
            <person name="Yang X."/>
            <person name="Ye C.Y."/>
            <person name="Mauro-Herrera M."/>
            <person name="Wang L."/>
            <person name="Li P."/>
            <person name="Sharma M."/>
            <person name="Sharma R."/>
            <person name="Ronald P.C."/>
            <person name="Panaud O."/>
            <person name="Kellogg E.A."/>
            <person name="Brutnell T.P."/>
            <person name="Doust A.N."/>
            <person name="Tuskan G.A."/>
            <person name="Rokhsar D."/>
            <person name="Devos K.M."/>
        </authorList>
    </citation>
    <scope>NUCLEOTIDE SEQUENCE [LARGE SCALE GENOMIC DNA]</scope>
    <source>
        <strain evidence="1">Yugu1</strain>
    </source>
</reference>
<evidence type="ECO:0000313" key="1">
    <source>
        <dbReference type="EMBL" id="RCV22995.1"/>
    </source>
</evidence>
<organism evidence="1">
    <name type="scientific">Setaria italica</name>
    <name type="common">Foxtail millet</name>
    <name type="synonym">Panicum italicum</name>
    <dbReference type="NCBI Taxonomy" id="4555"/>
    <lineage>
        <taxon>Eukaryota</taxon>
        <taxon>Viridiplantae</taxon>
        <taxon>Streptophyta</taxon>
        <taxon>Embryophyta</taxon>
        <taxon>Tracheophyta</taxon>
        <taxon>Spermatophyta</taxon>
        <taxon>Magnoliopsida</taxon>
        <taxon>Liliopsida</taxon>
        <taxon>Poales</taxon>
        <taxon>Poaceae</taxon>
        <taxon>PACMAD clade</taxon>
        <taxon>Panicoideae</taxon>
        <taxon>Panicodae</taxon>
        <taxon>Paniceae</taxon>
        <taxon>Cenchrinae</taxon>
        <taxon>Setaria</taxon>
    </lineage>
</organism>
<accession>A0A368QYH3</accession>